<accession>A0A8H7UFX6</accession>
<organism evidence="1 2">
    <name type="scientific">Umbelopsis vinacea</name>
    <dbReference type="NCBI Taxonomy" id="44442"/>
    <lineage>
        <taxon>Eukaryota</taxon>
        <taxon>Fungi</taxon>
        <taxon>Fungi incertae sedis</taxon>
        <taxon>Mucoromycota</taxon>
        <taxon>Mucoromycotina</taxon>
        <taxon>Umbelopsidomycetes</taxon>
        <taxon>Umbelopsidales</taxon>
        <taxon>Umbelopsidaceae</taxon>
        <taxon>Umbelopsis</taxon>
    </lineage>
</organism>
<dbReference type="OrthoDB" id="2360837at2759"/>
<keyword evidence="2" id="KW-1185">Reference proteome</keyword>
<evidence type="ECO:0000313" key="1">
    <source>
        <dbReference type="EMBL" id="KAG2178433.1"/>
    </source>
</evidence>
<comment type="caution">
    <text evidence="1">The sequence shown here is derived from an EMBL/GenBank/DDBJ whole genome shotgun (WGS) entry which is preliminary data.</text>
</comment>
<evidence type="ECO:0000313" key="2">
    <source>
        <dbReference type="Proteomes" id="UP000612746"/>
    </source>
</evidence>
<protein>
    <submittedName>
        <fullName evidence="1">Uncharacterized protein</fullName>
    </submittedName>
</protein>
<dbReference type="Proteomes" id="UP000612746">
    <property type="component" value="Unassembled WGS sequence"/>
</dbReference>
<dbReference type="EMBL" id="JAEPRA010000011">
    <property type="protein sequence ID" value="KAG2178433.1"/>
    <property type="molecule type" value="Genomic_DNA"/>
</dbReference>
<reference evidence="1" key="1">
    <citation type="submission" date="2020-12" db="EMBL/GenBank/DDBJ databases">
        <title>Metabolic potential, ecology and presence of endohyphal bacteria is reflected in genomic diversity of Mucoromycotina.</title>
        <authorList>
            <person name="Muszewska A."/>
            <person name="Okrasinska A."/>
            <person name="Steczkiewicz K."/>
            <person name="Drgas O."/>
            <person name="Orlowska M."/>
            <person name="Perlinska-Lenart U."/>
            <person name="Aleksandrzak-Piekarczyk T."/>
            <person name="Szatraj K."/>
            <person name="Zielenkiewicz U."/>
            <person name="Pilsyk S."/>
            <person name="Malc E."/>
            <person name="Mieczkowski P."/>
            <person name="Kruszewska J.S."/>
            <person name="Biernat P."/>
            <person name="Pawlowska J."/>
        </authorList>
    </citation>
    <scope>NUCLEOTIDE SEQUENCE</scope>
    <source>
        <strain evidence="1">WA0000051536</strain>
    </source>
</reference>
<sequence>MFQLLNSWFGRQQPEQEEQAPACPELHTPNISLSYRFYSSLRRLLCPSSTIIEVSWDDGKTWLPLDRDNSKQIDRVRSKQTISCVDIRNDRNLCKHLTHEGADVMIKVWLKDEPLDNDENDQQPTSAKWTVRRVKGWKKETLGSAKVPINDFQNAKWIYLPGPPLYEDSASPVPSFRVDSAVASIHESKSALDLKHLASKSSYEFTFQCPLPMAQVKAISRKGSRNLLHKISASSLQSTQSDFENELESCGWRLTQMQCHPHFDMIKPLRYTTIESYGAVEGVLAC</sequence>
<name>A0A8H7UFX6_9FUNG</name>
<gene>
    <name evidence="1" type="ORF">INT44_001585</name>
</gene>
<dbReference type="AlphaFoldDB" id="A0A8H7UFX6"/>
<proteinExistence type="predicted"/>